<dbReference type="InterPro" id="IPR003825">
    <property type="entry name" value="Colicin-V_CvpA"/>
</dbReference>
<dbReference type="EMBL" id="QKZV01000004">
    <property type="protein sequence ID" value="PZX62818.1"/>
    <property type="molecule type" value="Genomic_DNA"/>
</dbReference>
<evidence type="ECO:0000256" key="1">
    <source>
        <dbReference type="ARBA" id="ARBA00004141"/>
    </source>
</evidence>
<keyword evidence="3 5" id="KW-1133">Transmembrane helix</keyword>
<evidence type="ECO:0000313" key="6">
    <source>
        <dbReference type="EMBL" id="PZX62818.1"/>
    </source>
</evidence>
<protein>
    <submittedName>
        <fullName evidence="6">Membrane protein required for colicin V production</fullName>
    </submittedName>
</protein>
<dbReference type="GO" id="GO:0016020">
    <property type="term" value="C:membrane"/>
    <property type="evidence" value="ECO:0007669"/>
    <property type="project" value="UniProtKB-SubCell"/>
</dbReference>
<comment type="caution">
    <text evidence="6">The sequence shown here is derived from an EMBL/GenBank/DDBJ whole genome shotgun (WGS) entry which is preliminary data.</text>
</comment>
<dbReference type="PANTHER" id="PTHR37306">
    <property type="entry name" value="COLICIN V PRODUCTION PROTEIN"/>
    <property type="match status" value="1"/>
</dbReference>
<dbReference type="GO" id="GO:0009403">
    <property type="term" value="P:toxin biosynthetic process"/>
    <property type="evidence" value="ECO:0007669"/>
    <property type="project" value="InterPro"/>
</dbReference>
<accession>A0A2W7RPY8</accession>
<comment type="subcellular location">
    <subcellularLocation>
        <location evidence="1">Membrane</location>
        <topology evidence="1">Multi-pass membrane protein</topology>
    </subcellularLocation>
</comment>
<organism evidence="6 7">
    <name type="scientific">Hydrotalea sandarakina</name>
    <dbReference type="NCBI Taxonomy" id="1004304"/>
    <lineage>
        <taxon>Bacteria</taxon>
        <taxon>Pseudomonadati</taxon>
        <taxon>Bacteroidota</taxon>
        <taxon>Chitinophagia</taxon>
        <taxon>Chitinophagales</taxon>
        <taxon>Chitinophagaceae</taxon>
        <taxon>Hydrotalea</taxon>
    </lineage>
</organism>
<dbReference type="PANTHER" id="PTHR37306:SF1">
    <property type="entry name" value="COLICIN V PRODUCTION PROTEIN"/>
    <property type="match status" value="1"/>
</dbReference>
<feature type="transmembrane region" description="Helical" evidence="5">
    <location>
        <begin position="21"/>
        <end position="41"/>
    </location>
</feature>
<dbReference type="Pfam" id="PF02674">
    <property type="entry name" value="Colicin_V"/>
    <property type="match status" value="1"/>
</dbReference>
<reference evidence="6 7" key="1">
    <citation type="submission" date="2018-06" db="EMBL/GenBank/DDBJ databases">
        <title>Genomic Encyclopedia of Archaeal and Bacterial Type Strains, Phase II (KMG-II): from individual species to whole genera.</title>
        <authorList>
            <person name="Goeker M."/>
        </authorList>
    </citation>
    <scope>NUCLEOTIDE SEQUENCE [LARGE SCALE GENOMIC DNA]</scope>
    <source>
        <strain evidence="6 7">DSM 23241</strain>
    </source>
</reference>
<keyword evidence="4 5" id="KW-0472">Membrane</keyword>
<keyword evidence="2 5" id="KW-0812">Transmembrane</keyword>
<dbReference type="OrthoDB" id="1492026at2"/>
<proteinExistence type="predicted"/>
<sequence length="170" mass="19048">MLIDVLMLILCLLGIYKGVKRGFVVAIFSIIALIVGLVVAFKTFEWVAIWLKAQTALTTRWLSFIAFLLVLIAVIIVIHLLANVLQHTLEMLWMGMLNKVLGAALYVFMYVSIGAIIIFYATQLPILNSRVRESSKTLGFIQAYVPALLHKAASVVPFLENSLQRLQSVW</sequence>
<keyword evidence="7" id="KW-1185">Reference proteome</keyword>
<name>A0A2W7RPY8_9BACT</name>
<dbReference type="RefSeq" id="WP_146250418.1">
    <property type="nucleotide sequence ID" value="NZ_QKZV01000004.1"/>
</dbReference>
<evidence type="ECO:0000256" key="3">
    <source>
        <dbReference type="ARBA" id="ARBA00022989"/>
    </source>
</evidence>
<evidence type="ECO:0000313" key="7">
    <source>
        <dbReference type="Proteomes" id="UP000249720"/>
    </source>
</evidence>
<gene>
    <name evidence="6" type="ORF">LX80_01512</name>
</gene>
<evidence type="ECO:0000256" key="2">
    <source>
        <dbReference type="ARBA" id="ARBA00022692"/>
    </source>
</evidence>
<evidence type="ECO:0000256" key="4">
    <source>
        <dbReference type="ARBA" id="ARBA00023136"/>
    </source>
</evidence>
<dbReference type="AlphaFoldDB" id="A0A2W7RPY8"/>
<feature type="transmembrane region" description="Helical" evidence="5">
    <location>
        <begin position="103"/>
        <end position="121"/>
    </location>
</feature>
<feature type="transmembrane region" description="Helical" evidence="5">
    <location>
        <begin position="61"/>
        <end position="82"/>
    </location>
</feature>
<evidence type="ECO:0000256" key="5">
    <source>
        <dbReference type="SAM" id="Phobius"/>
    </source>
</evidence>
<dbReference type="Proteomes" id="UP000249720">
    <property type="component" value="Unassembled WGS sequence"/>
</dbReference>